<dbReference type="Pfam" id="PF02450">
    <property type="entry name" value="LCAT"/>
    <property type="match status" value="1"/>
</dbReference>
<accession>A0A0N1KSC8</accession>
<protein>
    <recommendedName>
        <fullName evidence="2">PKD-like domain-containing protein</fullName>
    </recommendedName>
</protein>
<dbReference type="EMBL" id="LJOD01000006">
    <property type="protein sequence ID" value="KPE51177.1"/>
    <property type="molecule type" value="Genomic_DNA"/>
</dbReference>
<proteinExistence type="predicted"/>
<keyword evidence="1" id="KW-0732">Signal</keyword>
<organism evidence="3 4">
    <name type="scientific">Chryseobacterium indologenes</name>
    <name type="common">Flavobacterium indologenes</name>
    <dbReference type="NCBI Taxonomy" id="253"/>
    <lineage>
        <taxon>Bacteria</taxon>
        <taxon>Pseudomonadati</taxon>
        <taxon>Bacteroidota</taxon>
        <taxon>Flavobacteriia</taxon>
        <taxon>Flavobacteriales</taxon>
        <taxon>Weeksellaceae</taxon>
        <taxon>Chryseobacterium group</taxon>
        <taxon>Chryseobacterium</taxon>
    </lineage>
</organism>
<evidence type="ECO:0000259" key="2">
    <source>
        <dbReference type="Pfam" id="PF19408"/>
    </source>
</evidence>
<feature type="domain" description="PKD-like" evidence="2">
    <location>
        <begin position="668"/>
        <end position="744"/>
    </location>
</feature>
<dbReference type="SUPFAM" id="SSF53474">
    <property type="entry name" value="alpha/beta-Hydrolases"/>
    <property type="match status" value="1"/>
</dbReference>
<sequence length="951" mass="104814">MQEMAARWVSYRKEYNNEESTAPTLVLSGLYAKFSKFAMNAYNENKITIENQQFKDVYSNGVWQNPYQEDEIFVLTAPINRMNSLKFNVVLPKELLLGNASEEIQSISADFGGGHPQQILRLDEPITLNYATEGKYSWSFSVNLTSGKIKRIKFPIEIIGEIGGLFGDLNNIKINNGKHSATLRIDYINDNDKRITRPLIVAEGFDLSSALTPEKVGGDLSLSNFKTSLNASPELKNILLNNQKYDIIYVDWRNGIGDIRQNAETLKKIIKYVNNQKAANGSTAPNVLLGQSMGGLVSKYALVKLEQENYNHQVSLFIAHDSPLNGANIPVGAQYMLRHANELYSSNPFLHALGDHVVPFILDIIGLFNQNFITDFGGSDVLTIVDCPAALQMTKNYIAPNWQLNTSYHQNWQNEFDALGYPSQSRNVAISNGNMCGMNQGFSAGDNLFRFQEETASLNELNSTLINLSMTFWGATTNNLGLVLFSTIPLPSQVRADFQIKTIPETTNSDREVYRGILKYDKKFRVNWLGINWTITYDVTNKRGYIGNTILPTENLAGGYYKADIDSDYIINPVFNFIPVPSALAIKRTNASLTLQDYKRSYASSNLQGSGLTSPFHEFIAESNNNFKHISFSDKTGGFLGNELSQLLSNSTNYSSTDCSAFCGDMIIAGASRVCSGVNQTYSIPAINVPGVTITWMVGNGLQMVSGQGTSTITVKVNPNSTYHGVSIITVIVNSGGTCGKRSSITAVMVGGPAQPADIYGPSTITVFPMPNGNPPISTILTYEVDPVQNATHYEWQLPGNFQTVQSFSTTPANWELLASTANQNLIKVKSNNATNGTVKVRACNTCGCSAFKELPVTIKYNNGGGFGITPNPADHQIQLYLLDSNNRPEFINNQTDVTIYDMNSQIRKRFKITSTGGTTSVSELATGIYKVQVDMQNGNYQIINLSISRN</sequence>
<dbReference type="PATRIC" id="fig|253.9.peg.4016"/>
<dbReference type="RefSeq" id="WP_062699214.1">
    <property type="nucleotide sequence ID" value="NZ_LJOD01000006.1"/>
</dbReference>
<gene>
    <name evidence="3" type="ORF">AOB46_10950</name>
</gene>
<feature type="domain" description="PKD-like" evidence="2">
    <location>
        <begin position="779"/>
        <end position="857"/>
    </location>
</feature>
<reference evidence="4" key="2">
    <citation type="submission" date="2015-09" db="EMBL/GenBank/DDBJ databases">
        <title>Draft genome sequence of a multidrug-resistant Chryseobacterium indologenes isolate from Malaysia.</title>
        <authorList>
            <person name="Yu C.Y."/>
            <person name="Ang G.Y."/>
            <person name="Chan K.-G."/>
        </authorList>
    </citation>
    <scope>NUCLEOTIDE SEQUENCE [LARGE SCALE GENOMIC DNA]</scope>
    <source>
        <strain evidence="4">CI_885</strain>
    </source>
</reference>
<comment type="caution">
    <text evidence="3">The sequence shown here is derived from an EMBL/GenBank/DDBJ whole genome shotgun (WGS) entry which is preliminary data.</text>
</comment>
<dbReference type="GO" id="GO:0008374">
    <property type="term" value="F:O-acyltransferase activity"/>
    <property type="evidence" value="ECO:0007669"/>
    <property type="project" value="InterPro"/>
</dbReference>
<dbReference type="Gene3D" id="3.40.50.1820">
    <property type="entry name" value="alpha/beta hydrolase"/>
    <property type="match status" value="1"/>
</dbReference>
<dbReference type="GO" id="GO:0006629">
    <property type="term" value="P:lipid metabolic process"/>
    <property type="evidence" value="ECO:0007669"/>
    <property type="project" value="InterPro"/>
</dbReference>
<dbReference type="NCBIfam" id="TIGR04183">
    <property type="entry name" value="Por_Secre_tail"/>
    <property type="match status" value="1"/>
</dbReference>
<dbReference type="InterPro" id="IPR026444">
    <property type="entry name" value="Secre_tail"/>
</dbReference>
<dbReference type="AlphaFoldDB" id="A0A0N1KSC8"/>
<dbReference type="InterPro" id="IPR029058">
    <property type="entry name" value="AB_hydrolase_fold"/>
</dbReference>
<evidence type="ECO:0000256" key="1">
    <source>
        <dbReference type="ARBA" id="ARBA00022729"/>
    </source>
</evidence>
<name>A0A0N1KSC8_CHRID</name>
<dbReference type="InterPro" id="IPR003386">
    <property type="entry name" value="LACT/PDAT_acylTrfase"/>
</dbReference>
<evidence type="ECO:0000313" key="3">
    <source>
        <dbReference type="EMBL" id="KPE51177.1"/>
    </source>
</evidence>
<evidence type="ECO:0000313" key="4">
    <source>
        <dbReference type="Proteomes" id="UP000037953"/>
    </source>
</evidence>
<dbReference type="Proteomes" id="UP000037953">
    <property type="component" value="Unassembled WGS sequence"/>
</dbReference>
<reference evidence="3 4" key="1">
    <citation type="journal article" date="2015" name="Genom Data">
        <title>Draft genome sequence of a multidrug-resistant Chryseobacterium indologenes isolate from Malaysia.</title>
        <authorList>
            <person name="Yu C.Y."/>
            <person name="Ang G.Y."/>
            <person name="Cheng H.J."/>
            <person name="Cheong Y.M."/>
            <person name="Yin W.F."/>
            <person name="Chan K.G."/>
        </authorList>
    </citation>
    <scope>NUCLEOTIDE SEQUENCE [LARGE SCALE GENOMIC DNA]</scope>
    <source>
        <strain evidence="3 4">CI_885</strain>
    </source>
</reference>
<dbReference type="InterPro" id="IPR045829">
    <property type="entry name" value="PKD_6"/>
</dbReference>
<dbReference type="Pfam" id="PF19408">
    <property type="entry name" value="PKD_6"/>
    <property type="match status" value="2"/>
</dbReference>